<dbReference type="EMBL" id="KZ613501">
    <property type="protein sequence ID" value="PMD17224.1"/>
    <property type="molecule type" value="Genomic_DNA"/>
</dbReference>
<protein>
    <submittedName>
        <fullName evidence="3">Uncharacterized protein</fullName>
    </submittedName>
</protein>
<feature type="region of interest" description="Disordered" evidence="1">
    <location>
        <begin position="116"/>
        <end position="141"/>
    </location>
</feature>
<feature type="transmembrane region" description="Helical" evidence="2">
    <location>
        <begin position="36"/>
        <end position="57"/>
    </location>
</feature>
<gene>
    <name evidence="3" type="ORF">NA56DRAFT_752575</name>
</gene>
<dbReference type="STRING" id="1745343.A0A2J6PT83"/>
<evidence type="ECO:0000256" key="1">
    <source>
        <dbReference type="SAM" id="MobiDB-lite"/>
    </source>
</evidence>
<dbReference type="OrthoDB" id="3559787at2759"/>
<keyword evidence="2" id="KW-0472">Membrane</keyword>
<evidence type="ECO:0000313" key="4">
    <source>
        <dbReference type="Proteomes" id="UP000235672"/>
    </source>
</evidence>
<evidence type="ECO:0000256" key="2">
    <source>
        <dbReference type="SAM" id="Phobius"/>
    </source>
</evidence>
<evidence type="ECO:0000313" key="3">
    <source>
        <dbReference type="EMBL" id="PMD17224.1"/>
    </source>
</evidence>
<keyword evidence="2" id="KW-0812">Transmembrane</keyword>
<keyword evidence="4" id="KW-1185">Reference proteome</keyword>
<dbReference type="AlphaFoldDB" id="A0A2J6PT83"/>
<keyword evidence="2" id="KW-1133">Transmembrane helix</keyword>
<proteinExistence type="predicted"/>
<dbReference type="Proteomes" id="UP000235672">
    <property type="component" value="Unassembled WGS sequence"/>
</dbReference>
<feature type="compositionally biased region" description="Basic and acidic residues" evidence="1">
    <location>
        <begin position="116"/>
        <end position="129"/>
    </location>
</feature>
<sequence>MATTCPENENSTDCLLRALLQFTEDEAHAQDSKFEWGPITFAFTVPIGLLAAAVLASGPGRRKSSSRTIGKKWASKTTKEWNWHDFNVVSIARTPVIRARRIQTVLEDLLLKEQHQKPEKSLDAPEKMPQKLHSRPDANPVTTIVKPLKGGPTATWLRLLQHVGLQDLNLGEEDLRMTAADYLPDDILAVPAYADLGFIVAVTAAAGADSFKLDSPSSYPVIIRDRFQFDFRQQPALGNVGAFSRYRQEKQDKELPTTHQIVLAFHHSRGDIDIGPSFLLDSTTAPEEYQKEGFNILSPFYPARRLLMLTSHKCKEYSALYRDAGQHS</sequence>
<name>A0A2J6PT83_9HELO</name>
<reference evidence="3 4" key="1">
    <citation type="submission" date="2016-05" db="EMBL/GenBank/DDBJ databases">
        <title>A degradative enzymes factory behind the ericoid mycorrhizal symbiosis.</title>
        <authorList>
            <consortium name="DOE Joint Genome Institute"/>
            <person name="Martino E."/>
            <person name="Morin E."/>
            <person name="Grelet G."/>
            <person name="Kuo A."/>
            <person name="Kohler A."/>
            <person name="Daghino S."/>
            <person name="Barry K."/>
            <person name="Choi C."/>
            <person name="Cichocki N."/>
            <person name="Clum A."/>
            <person name="Copeland A."/>
            <person name="Hainaut M."/>
            <person name="Haridas S."/>
            <person name="Labutti K."/>
            <person name="Lindquist E."/>
            <person name="Lipzen A."/>
            <person name="Khouja H.-R."/>
            <person name="Murat C."/>
            <person name="Ohm R."/>
            <person name="Olson A."/>
            <person name="Spatafora J."/>
            <person name="Veneault-Fourrey C."/>
            <person name="Henrissat B."/>
            <person name="Grigoriev I."/>
            <person name="Martin F."/>
            <person name="Perotto S."/>
        </authorList>
    </citation>
    <scope>NUCLEOTIDE SEQUENCE [LARGE SCALE GENOMIC DNA]</scope>
    <source>
        <strain evidence="3 4">UAMH 7357</strain>
    </source>
</reference>
<organism evidence="3 4">
    <name type="scientific">Hyaloscypha hepaticicola</name>
    <dbReference type="NCBI Taxonomy" id="2082293"/>
    <lineage>
        <taxon>Eukaryota</taxon>
        <taxon>Fungi</taxon>
        <taxon>Dikarya</taxon>
        <taxon>Ascomycota</taxon>
        <taxon>Pezizomycotina</taxon>
        <taxon>Leotiomycetes</taxon>
        <taxon>Helotiales</taxon>
        <taxon>Hyaloscyphaceae</taxon>
        <taxon>Hyaloscypha</taxon>
    </lineage>
</organism>
<accession>A0A2J6PT83</accession>